<dbReference type="SMART" id="SM00304">
    <property type="entry name" value="HAMP"/>
    <property type="match status" value="1"/>
</dbReference>
<keyword evidence="4" id="KW-0547">Nucleotide-binding</keyword>
<dbReference type="InterPro" id="IPR000160">
    <property type="entry name" value="GGDEF_dom"/>
</dbReference>
<dbReference type="GO" id="GO:0052621">
    <property type="term" value="F:diguanylate cyclase activity"/>
    <property type="evidence" value="ECO:0007669"/>
    <property type="project" value="UniProtKB-EC"/>
</dbReference>
<dbReference type="GO" id="GO:0007165">
    <property type="term" value="P:signal transduction"/>
    <property type="evidence" value="ECO:0007669"/>
    <property type="project" value="InterPro"/>
</dbReference>
<keyword evidence="6" id="KW-0812">Transmembrane</keyword>
<dbReference type="NCBIfam" id="TIGR00254">
    <property type="entry name" value="GGDEF"/>
    <property type="match status" value="1"/>
</dbReference>
<dbReference type="PROSITE" id="PS50887">
    <property type="entry name" value="GGDEF"/>
    <property type="match status" value="1"/>
</dbReference>
<keyword evidence="6" id="KW-0472">Membrane</keyword>
<dbReference type="InterPro" id="IPR029016">
    <property type="entry name" value="GAF-like_dom_sf"/>
</dbReference>
<evidence type="ECO:0000259" key="7">
    <source>
        <dbReference type="PROSITE" id="PS50885"/>
    </source>
</evidence>
<dbReference type="Gene3D" id="6.10.340.10">
    <property type="match status" value="1"/>
</dbReference>
<feature type="domain" description="GGDEF" evidence="8">
    <location>
        <begin position="456"/>
        <end position="589"/>
    </location>
</feature>
<evidence type="ECO:0000256" key="6">
    <source>
        <dbReference type="SAM" id="Phobius"/>
    </source>
</evidence>
<comment type="cofactor">
    <cofactor evidence="1">
        <name>Mg(2+)</name>
        <dbReference type="ChEBI" id="CHEBI:18420"/>
    </cofactor>
</comment>
<organism evidence="9">
    <name type="scientific">Phytobacter massiliensis</name>
    <dbReference type="NCBI Taxonomy" id="1485952"/>
    <lineage>
        <taxon>Bacteria</taxon>
        <taxon>Pseudomonadati</taxon>
        <taxon>Pseudomonadota</taxon>
        <taxon>Gammaproteobacteria</taxon>
        <taxon>Enterobacterales</taxon>
        <taxon>Enterobacteriaceae</taxon>
        <taxon>Phytobacter</taxon>
    </lineage>
</organism>
<evidence type="ECO:0000256" key="1">
    <source>
        <dbReference type="ARBA" id="ARBA00001946"/>
    </source>
</evidence>
<dbReference type="GO" id="GO:0005525">
    <property type="term" value="F:GTP binding"/>
    <property type="evidence" value="ECO:0007669"/>
    <property type="project" value="UniProtKB-KW"/>
</dbReference>
<evidence type="ECO:0000256" key="4">
    <source>
        <dbReference type="ARBA" id="ARBA00023134"/>
    </source>
</evidence>
<feature type="transmembrane region" description="Helical" evidence="6">
    <location>
        <begin position="188"/>
        <end position="205"/>
    </location>
</feature>
<dbReference type="CDD" id="cd01949">
    <property type="entry name" value="GGDEF"/>
    <property type="match status" value="1"/>
</dbReference>
<keyword evidence="4" id="KW-0342">GTP-binding</keyword>
<evidence type="ECO:0000256" key="3">
    <source>
        <dbReference type="ARBA" id="ARBA00012528"/>
    </source>
</evidence>
<dbReference type="CDD" id="cd06225">
    <property type="entry name" value="HAMP"/>
    <property type="match status" value="1"/>
</dbReference>
<dbReference type="InterPro" id="IPR003660">
    <property type="entry name" value="HAMP_dom"/>
</dbReference>
<dbReference type="EMBL" id="CACRTZ010000037">
    <property type="protein sequence ID" value="VYU80154.1"/>
    <property type="molecule type" value="Genomic_DNA"/>
</dbReference>
<proteinExistence type="predicted"/>
<evidence type="ECO:0000256" key="5">
    <source>
        <dbReference type="ARBA" id="ARBA00034247"/>
    </source>
</evidence>
<dbReference type="Pfam" id="PF00672">
    <property type="entry name" value="HAMP"/>
    <property type="match status" value="1"/>
</dbReference>
<reference evidence="9" key="1">
    <citation type="submission" date="2019-11" db="EMBL/GenBank/DDBJ databases">
        <authorList>
            <person name="Feng L."/>
        </authorList>
    </citation>
    <scope>NUCLEOTIDE SEQUENCE</scope>
    <source>
        <strain evidence="9">EMassiliensisLFYP7</strain>
    </source>
</reference>
<dbReference type="PANTHER" id="PTHR45138:SF9">
    <property type="entry name" value="DIGUANYLATE CYCLASE DGCM-RELATED"/>
    <property type="match status" value="1"/>
</dbReference>
<dbReference type="PANTHER" id="PTHR45138">
    <property type="entry name" value="REGULATORY COMPONENTS OF SENSORY TRANSDUCTION SYSTEM"/>
    <property type="match status" value="1"/>
</dbReference>
<dbReference type="InterPro" id="IPR043128">
    <property type="entry name" value="Rev_trsase/Diguanyl_cyclase"/>
</dbReference>
<dbReference type="FunFam" id="3.30.70.270:FF:000001">
    <property type="entry name" value="Diguanylate cyclase domain protein"/>
    <property type="match status" value="1"/>
</dbReference>
<dbReference type="EC" id="2.7.7.65" evidence="3"/>
<dbReference type="AlphaFoldDB" id="A0A6N3HSU4"/>
<comment type="pathway">
    <text evidence="2">Purine metabolism; 3',5'-cyclic di-GMP biosynthesis.</text>
</comment>
<comment type="catalytic activity">
    <reaction evidence="5">
        <text>2 GTP = 3',3'-c-di-GMP + 2 diphosphate</text>
        <dbReference type="Rhea" id="RHEA:24898"/>
        <dbReference type="ChEBI" id="CHEBI:33019"/>
        <dbReference type="ChEBI" id="CHEBI:37565"/>
        <dbReference type="ChEBI" id="CHEBI:58805"/>
        <dbReference type="EC" id="2.7.7.65"/>
    </reaction>
</comment>
<dbReference type="RefSeq" id="WP_156567571.1">
    <property type="nucleotide sequence ID" value="NZ_CACRTZ010000037.1"/>
</dbReference>
<dbReference type="Pfam" id="PF00990">
    <property type="entry name" value="GGDEF"/>
    <property type="match status" value="1"/>
</dbReference>
<dbReference type="GO" id="GO:0005886">
    <property type="term" value="C:plasma membrane"/>
    <property type="evidence" value="ECO:0007669"/>
    <property type="project" value="TreeGrafter"/>
</dbReference>
<dbReference type="Gene3D" id="3.30.70.270">
    <property type="match status" value="1"/>
</dbReference>
<dbReference type="GO" id="GO:0043709">
    <property type="term" value="P:cell adhesion involved in single-species biofilm formation"/>
    <property type="evidence" value="ECO:0007669"/>
    <property type="project" value="TreeGrafter"/>
</dbReference>
<evidence type="ECO:0000256" key="2">
    <source>
        <dbReference type="ARBA" id="ARBA00004665"/>
    </source>
</evidence>
<accession>A0A6N3HSU4</accession>
<dbReference type="SUPFAM" id="SSF55073">
    <property type="entry name" value="Nucleotide cyclase"/>
    <property type="match status" value="1"/>
</dbReference>
<dbReference type="SUPFAM" id="SSF158472">
    <property type="entry name" value="HAMP domain-like"/>
    <property type="match status" value="1"/>
</dbReference>
<dbReference type="Gene3D" id="3.30.450.40">
    <property type="match status" value="1"/>
</dbReference>
<name>A0A6N3HSU4_9ENTR</name>
<keyword evidence="6" id="KW-1133">Transmembrane helix</keyword>
<protein>
    <recommendedName>
        <fullName evidence="3">diguanylate cyclase</fullName>
        <ecNumber evidence="3">2.7.7.65</ecNumber>
    </recommendedName>
</protein>
<sequence>MRIATITNFAYIATVVLTLSSGIALFMASNAERAEREAIAHSRVFDALSDELEKEAFALTDLVRDAVIKQRPEDIQAWRQKLQQDIKLEDQLIRLRDRKATTEEVLILRDGIKMLDTLEDEQQAAIAAVEAGNAREAVELVFGQQYEEQLDQAEYRFNHFRSLTDQRTDKAVAEATALSQKLRTLSEIMVGLTALLFLFVLGFIIKHRILRPVVTLSDVVNRLASQDYAVETPVLAQVDEIGDMAQAIHIFRENGLARQRLEQERDAEWACRTLLARMSQRLQGCDSHSAIIRVVSRFAPQIIPEMGGRLYILDTQKNRMKCSARWLLPPGDETTFPPESCWALKRGQLHCPSRDTVDMPCEHLPPEIAIRAICVPLIAQNKTIGLLTFDNAAEKEPPYAYLELMAETIALALANQMLRDTLTEKATHDPLTGLRNRHNLDETLRALVEQAMANNSCLSCLMLDIDYFKKLNDNYGHEAGDKVLREVARILQETAGENGIAFRYGGEEFLIILPDTTEAAARTLAEQLLRNVLAHRIFYESQDLGQVSVSIGLATWPQHARATNLIRAADLALYMAKEQGRGQIVIARNVGTPSL</sequence>
<gene>
    <name evidence="9" type="primary">pleD</name>
    <name evidence="9" type="ORF">EMLFYP7_04393</name>
</gene>
<dbReference type="PROSITE" id="PS50885">
    <property type="entry name" value="HAMP"/>
    <property type="match status" value="1"/>
</dbReference>
<evidence type="ECO:0000259" key="8">
    <source>
        <dbReference type="PROSITE" id="PS50887"/>
    </source>
</evidence>
<evidence type="ECO:0000313" key="9">
    <source>
        <dbReference type="EMBL" id="VYU80154.1"/>
    </source>
</evidence>
<feature type="transmembrane region" description="Helical" evidence="6">
    <location>
        <begin position="6"/>
        <end position="28"/>
    </location>
</feature>
<feature type="domain" description="HAMP" evidence="7">
    <location>
        <begin position="207"/>
        <end position="260"/>
    </location>
</feature>
<dbReference type="InterPro" id="IPR029787">
    <property type="entry name" value="Nucleotide_cyclase"/>
</dbReference>
<dbReference type="GO" id="GO:1902201">
    <property type="term" value="P:negative regulation of bacterial-type flagellum-dependent cell motility"/>
    <property type="evidence" value="ECO:0007669"/>
    <property type="project" value="TreeGrafter"/>
</dbReference>
<dbReference type="SMART" id="SM00267">
    <property type="entry name" value="GGDEF"/>
    <property type="match status" value="1"/>
</dbReference>
<dbReference type="SUPFAM" id="SSF55781">
    <property type="entry name" value="GAF domain-like"/>
    <property type="match status" value="1"/>
</dbReference>
<dbReference type="InterPro" id="IPR050469">
    <property type="entry name" value="Diguanylate_Cyclase"/>
</dbReference>